<accession>D5X928</accession>
<dbReference type="eggNOG" id="COG2337">
    <property type="taxonomic scope" value="Bacteria"/>
</dbReference>
<dbReference type="GO" id="GO:0003677">
    <property type="term" value="F:DNA binding"/>
    <property type="evidence" value="ECO:0007669"/>
    <property type="project" value="InterPro"/>
</dbReference>
<dbReference type="Pfam" id="PF02452">
    <property type="entry name" value="PemK_toxin"/>
    <property type="match status" value="1"/>
</dbReference>
<dbReference type="STRING" id="635013.TherJR_0136"/>
<proteinExistence type="inferred from homology"/>
<dbReference type="PANTHER" id="PTHR33988">
    <property type="entry name" value="ENDORIBONUCLEASE MAZF-RELATED"/>
    <property type="match status" value="1"/>
</dbReference>
<dbReference type="InterPro" id="IPR003477">
    <property type="entry name" value="PemK-like"/>
</dbReference>
<dbReference type="EMBL" id="CP002028">
    <property type="protein sequence ID" value="ADG81028.1"/>
    <property type="molecule type" value="Genomic_DNA"/>
</dbReference>
<dbReference type="RefSeq" id="WP_013119056.1">
    <property type="nucleotide sequence ID" value="NC_014152.1"/>
</dbReference>
<name>D5X928_THEPJ</name>
<keyword evidence="2" id="KW-1277">Toxin-antitoxin system</keyword>
<dbReference type="PANTHER" id="PTHR33988:SF2">
    <property type="entry name" value="ENDORIBONUCLEASE MAZF"/>
    <property type="match status" value="1"/>
</dbReference>
<dbReference type="GO" id="GO:0006402">
    <property type="term" value="P:mRNA catabolic process"/>
    <property type="evidence" value="ECO:0007669"/>
    <property type="project" value="TreeGrafter"/>
</dbReference>
<dbReference type="GO" id="GO:0004521">
    <property type="term" value="F:RNA endonuclease activity"/>
    <property type="evidence" value="ECO:0007669"/>
    <property type="project" value="TreeGrafter"/>
</dbReference>
<keyword evidence="4" id="KW-1185">Reference proteome</keyword>
<dbReference type="InterPro" id="IPR011067">
    <property type="entry name" value="Plasmid_toxin/cell-grow_inhib"/>
</dbReference>
<dbReference type="OrthoDB" id="129822at2"/>
<evidence type="ECO:0000256" key="1">
    <source>
        <dbReference type="ARBA" id="ARBA00007521"/>
    </source>
</evidence>
<protein>
    <submittedName>
        <fullName evidence="3">Transcriptional modulator of MazE/toxin, MazF</fullName>
    </submittedName>
</protein>
<dbReference type="Proteomes" id="UP000002377">
    <property type="component" value="Chromosome"/>
</dbReference>
<organism evidence="3 4">
    <name type="scientific">Thermincola potens (strain JR)</name>
    <dbReference type="NCBI Taxonomy" id="635013"/>
    <lineage>
        <taxon>Bacteria</taxon>
        <taxon>Bacillati</taxon>
        <taxon>Bacillota</taxon>
        <taxon>Clostridia</taxon>
        <taxon>Eubacteriales</taxon>
        <taxon>Thermincolaceae</taxon>
        <taxon>Thermincola</taxon>
    </lineage>
</organism>
<dbReference type="HOGENOM" id="CLU_121823_6_0_9"/>
<reference evidence="3 4" key="1">
    <citation type="submission" date="2010-05" db="EMBL/GenBank/DDBJ databases">
        <title>Complete sequence of Thermincola sp. JR.</title>
        <authorList>
            <consortium name="US DOE Joint Genome Institute"/>
            <person name="Lucas S."/>
            <person name="Copeland A."/>
            <person name="Lapidus A."/>
            <person name="Cheng J.-F."/>
            <person name="Bruce D."/>
            <person name="Goodwin L."/>
            <person name="Pitluck S."/>
            <person name="Chertkov O."/>
            <person name="Detter J.C."/>
            <person name="Han C."/>
            <person name="Tapia R."/>
            <person name="Land M."/>
            <person name="Hauser L."/>
            <person name="Kyrpides N."/>
            <person name="Mikhailova N."/>
            <person name="Hazen T.C."/>
            <person name="Woyke T."/>
        </authorList>
    </citation>
    <scope>NUCLEOTIDE SEQUENCE [LARGE SCALE GENOMIC DNA]</scope>
    <source>
        <strain evidence="3 4">JR</strain>
    </source>
</reference>
<evidence type="ECO:0000313" key="4">
    <source>
        <dbReference type="Proteomes" id="UP000002377"/>
    </source>
</evidence>
<dbReference type="Gene3D" id="2.30.30.110">
    <property type="match status" value="1"/>
</dbReference>
<gene>
    <name evidence="3" type="ordered locus">TherJR_0136</name>
</gene>
<dbReference type="GO" id="GO:0016075">
    <property type="term" value="P:rRNA catabolic process"/>
    <property type="evidence" value="ECO:0007669"/>
    <property type="project" value="TreeGrafter"/>
</dbReference>
<sequence>MYKQGDILLIPIPFSDLTSNKKRPVLVLSNNNYNSKTEDIVVAAITSNLTAKDYIVMLTSNDLDEGTLKVDSCIRVDKIYTLSQSIVISKFGAVKKYIIDAVREKFYELI</sequence>
<dbReference type="AlphaFoldDB" id="D5X928"/>
<comment type="similarity">
    <text evidence="1">Belongs to the PemK/MazF family.</text>
</comment>
<dbReference type="SUPFAM" id="SSF50118">
    <property type="entry name" value="Cell growth inhibitor/plasmid maintenance toxic component"/>
    <property type="match status" value="1"/>
</dbReference>
<dbReference type="KEGG" id="tjr:TherJR_0136"/>
<evidence type="ECO:0000313" key="3">
    <source>
        <dbReference type="EMBL" id="ADG81028.1"/>
    </source>
</evidence>
<evidence type="ECO:0000256" key="2">
    <source>
        <dbReference type="ARBA" id="ARBA00022649"/>
    </source>
</evidence>